<proteinExistence type="predicted"/>
<sequence>MKTIMRLMREEDGQAVAEYAILVTVVSLITVSLFTKIGESVAQSVLLASSAVK</sequence>
<dbReference type="EMBL" id="LNQE01001905">
    <property type="protein sequence ID" value="KUG02867.1"/>
    <property type="molecule type" value="Genomic_DNA"/>
</dbReference>
<evidence type="ECO:0008006" key="2">
    <source>
        <dbReference type="Google" id="ProtNLM"/>
    </source>
</evidence>
<organism evidence="1">
    <name type="scientific">hydrocarbon metagenome</name>
    <dbReference type="NCBI Taxonomy" id="938273"/>
    <lineage>
        <taxon>unclassified sequences</taxon>
        <taxon>metagenomes</taxon>
        <taxon>ecological metagenomes</taxon>
    </lineage>
</organism>
<accession>A0A0W8E3F9</accession>
<reference evidence="1" key="1">
    <citation type="journal article" date="2015" name="Proc. Natl. Acad. Sci. U.S.A.">
        <title>Networks of energetic and metabolic interactions define dynamics in microbial communities.</title>
        <authorList>
            <person name="Embree M."/>
            <person name="Liu J.K."/>
            <person name="Al-Bassam M.M."/>
            <person name="Zengler K."/>
        </authorList>
    </citation>
    <scope>NUCLEOTIDE SEQUENCE</scope>
</reference>
<dbReference type="AlphaFoldDB" id="A0A0W8E3F9"/>
<comment type="caution">
    <text evidence="1">The sequence shown here is derived from an EMBL/GenBank/DDBJ whole genome shotgun (WGS) entry which is preliminary data.</text>
</comment>
<gene>
    <name evidence="1" type="ORF">ASZ90_019760</name>
</gene>
<name>A0A0W8E3F9_9ZZZZ</name>
<protein>
    <recommendedName>
        <fullName evidence="2">Flp family type IVb pilin</fullName>
    </recommendedName>
</protein>
<evidence type="ECO:0000313" key="1">
    <source>
        <dbReference type="EMBL" id="KUG02867.1"/>
    </source>
</evidence>